<dbReference type="PANTHER" id="PTHR31303">
    <property type="entry name" value="CTP-DEPENDENT DIACYLGLYCEROL KINASE 1"/>
    <property type="match status" value="1"/>
</dbReference>
<feature type="transmembrane region" description="Helical" evidence="1">
    <location>
        <begin position="126"/>
        <end position="146"/>
    </location>
</feature>
<evidence type="ECO:0000313" key="2">
    <source>
        <dbReference type="EMBL" id="KAK9764264.1"/>
    </source>
</evidence>
<evidence type="ECO:0000313" key="3">
    <source>
        <dbReference type="Proteomes" id="UP001479436"/>
    </source>
</evidence>
<gene>
    <name evidence="2" type="ORF">K7432_008373</name>
</gene>
<feature type="transmembrane region" description="Helical" evidence="1">
    <location>
        <begin position="66"/>
        <end position="83"/>
    </location>
</feature>
<keyword evidence="1" id="KW-1133">Transmembrane helix</keyword>
<feature type="transmembrane region" description="Helical" evidence="1">
    <location>
        <begin position="44"/>
        <end position="60"/>
    </location>
</feature>
<comment type="caution">
    <text evidence="2">The sequence shown here is derived from an EMBL/GenBank/DDBJ whole genome shotgun (WGS) entry which is preliminary data.</text>
</comment>
<keyword evidence="1" id="KW-0812">Transmembrane</keyword>
<keyword evidence="1" id="KW-0472">Membrane</keyword>
<feature type="transmembrane region" description="Helical" evidence="1">
    <location>
        <begin position="95"/>
        <end position="114"/>
    </location>
</feature>
<evidence type="ECO:0008006" key="4">
    <source>
        <dbReference type="Google" id="ProtNLM"/>
    </source>
</evidence>
<name>A0ABR2WS14_9FUNG</name>
<organism evidence="2 3">
    <name type="scientific">Basidiobolus ranarum</name>
    <dbReference type="NCBI Taxonomy" id="34480"/>
    <lineage>
        <taxon>Eukaryota</taxon>
        <taxon>Fungi</taxon>
        <taxon>Fungi incertae sedis</taxon>
        <taxon>Zoopagomycota</taxon>
        <taxon>Entomophthoromycotina</taxon>
        <taxon>Basidiobolomycetes</taxon>
        <taxon>Basidiobolales</taxon>
        <taxon>Basidiobolaceae</taxon>
        <taxon>Basidiobolus</taxon>
    </lineage>
</organism>
<feature type="transmembrane region" description="Helical" evidence="1">
    <location>
        <begin position="12"/>
        <end position="32"/>
    </location>
</feature>
<evidence type="ECO:0000256" key="1">
    <source>
        <dbReference type="SAM" id="Phobius"/>
    </source>
</evidence>
<dbReference type="InterPro" id="IPR037997">
    <property type="entry name" value="Dgk1-like"/>
</dbReference>
<sequence length="234" mass="26219">MVPAPTNNDLLGLVFAFIYCGVLLTTSEVLRWKYSASRQITRKLVHVGAGLCNFFHLYLFDQWQYACIPMASFIPLNYLFLRFRLLNSIDPKQGATFGTVYFVISCSLLCLLFHEGWEQGFPRGRAYLGICGIMGMTFGDSLANYVGKKFGKRKYPVYGNTFRTVEGSKAAFLAIFTSVYVTFYILTEMSFTSKVSGSFIAALVGTLSEAVSPFGTDNLTVPLNISFTLWLLDY</sequence>
<reference evidence="2 3" key="1">
    <citation type="submission" date="2023-04" db="EMBL/GenBank/DDBJ databases">
        <title>Genome of Basidiobolus ranarum AG-B5.</title>
        <authorList>
            <person name="Stajich J.E."/>
            <person name="Carter-House D."/>
            <person name="Gryganskyi A."/>
        </authorList>
    </citation>
    <scope>NUCLEOTIDE SEQUENCE [LARGE SCALE GENOMIC DNA]</scope>
    <source>
        <strain evidence="2 3">AG-B5</strain>
    </source>
</reference>
<dbReference type="PANTHER" id="PTHR31303:SF1">
    <property type="entry name" value="CTP-DEPENDENT DIACYLGLYCEROL KINASE 1"/>
    <property type="match status" value="1"/>
</dbReference>
<dbReference type="Proteomes" id="UP001479436">
    <property type="component" value="Unassembled WGS sequence"/>
</dbReference>
<proteinExistence type="predicted"/>
<accession>A0ABR2WS14</accession>
<keyword evidence="3" id="KW-1185">Reference proteome</keyword>
<protein>
    <recommendedName>
        <fullName evidence="4">Phosphatidate cytidylyltransferase</fullName>
    </recommendedName>
</protein>
<feature type="transmembrane region" description="Helical" evidence="1">
    <location>
        <begin position="167"/>
        <end position="186"/>
    </location>
</feature>
<dbReference type="EMBL" id="JASJQH010000461">
    <property type="protein sequence ID" value="KAK9764264.1"/>
    <property type="molecule type" value="Genomic_DNA"/>
</dbReference>